<evidence type="ECO:0000313" key="2">
    <source>
        <dbReference type="EMBL" id="CAA9555945.1"/>
    </source>
</evidence>
<reference evidence="2" key="1">
    <citation type="submission" date="2020-02" db="EMBL/GenBank/DDBJ databases">
        <authorList>
            <person name="Meier V. D."/>
        </authorList>
    </citation>
    <scope>NUCLEOTIDE SEQUENCE</scope>
    <source>
        <strain evidence="2">AVDCRST_MAG33</strain>
    </source>
</reference>
<feature type="compositionally biased region" description="Low complexity" evidence="1">
    <location>
        <begin position="8"/>
        <end position="22"/>
    </location>
</feature>
<gene>
    <name evidence="2" type="ORF">AVDCRST_MAG33-1284</name>
</gene>
<evidence type="ECO:0000256" key="1">
    <source>
        <dbReference type="SAM" id="MobiDB-lite"/>
    </source>
</evidence>
<organism evidence="2">
    <name type="scientific">uncultured Thermomicrobiales bacterium</name>
    <dbReference type="NCBI Taxonomy" id="1645740"/>
    <lineage>
        <taxon>Bacteria</taxon>
        <taxon>Pseudomonadati</taxon>
        <taxon>Thermomicrobiota</taxon>
        <taxon>Thermomicrobia</taxon>
        <taxon>Thermomicrobiales</taxon>
        <taxon>environmental samples</taxon>
    </lineage>
</organism>
<feature type="region of interest" description="Disordered" evidence="1">
    <location>
        <begin position="1"/>
        <end position="43"/>
    </location>
</feature>
<name>A0A6J4UTC7_9BACT</name>
<proteinExistence type="predicted"/>
<dbReference type="EMBL" id="CADCWK010000124">
    <property type="protein sequence ID" value="CAA9555945.1"/>
    <property type="molecule type" value="Genomic_DNA"/>
</dbReference>
<accession>A0A6J4UTC7</accession>
<sequence>MDRIENMTFSGTSTSDCSGTSSLVTGTASHARREASLLHQVSG</sequence>
<dbReference type="AlphaFoldDB" id="A0A6J4UTC7"/>
<protein>
    <submittedName>
        <fullName evidence="2">Uncharacterized protein</fullName>
    </submittedName>
</protein>